<feature type="region of interest" description="Disordered" evidence="4">
    <location>
        <begin position="106"/>
        <end position="133"/>
    </location>
</feature>
<dbReference type="GO" id="GO:0009295">
    <property type="term" value="C:nucleoid"/>
    <property type="evidence" value="ECO:0007669"/>
    <property type="project" value="TreeGrafter"/>
</dbReference>
<dbReference type="OrthoDB" id="9809878at2"/>
<evidence type="ECO:0000256" key="1">
    <source>
        <dbReference type="ARBA" id="ARBA00023125"/>
    </source>
</evidence>
<dbReference type="Pfam" id="PF00436">
    <property type="entry name" value="SSB"/>
    <property type="match status" value="1"/>
</dbReference>
<dbReference type="Gene3D" id="2.40.50.140">
    <property type="entry name" value="Nucleic acid-binding proteins"/>
    <property type="match status" value="1"/>
</dbReference>
<name>A0A3N5AWW4_9THEO</name>
<evidence type="ECO:0000256" key="2">
    <source>
        <dbReference type="HAMAP-Rule" id="MF_00984"/>
    </source>
</evidence>
<evidence type="ECO:0000256" key="4">
    <source>
        <dbReference type="SAM" id="MobiDB-lite"/>
    </source>
</evidence>
<keyword evidence="6" id="KW-1185">Reference proteome</keyword>
<reference evidence="5 6" key="1">
    <citation type="submission" date="2018-11" db="EMBL/GenBank/DDBJ databases">
        <title>Genomic Encyclopedia of Type Strains, Phase IV (KMG-IV): sequencing the most valuable type-strain genomes for metagenomic binning, comparative biology and taxonomic classification.</title>
        <authorList>
            <person name="Goeker M."/>
        </authorList>
    </citation>
    <scope>NUCLEOTIDE SEQUENCE [LARGE SCALE GENOMIC DNA]</scope>
    <source>
        <strain evidence="5 6">DSM 102936</strain>
    </source>
</reference>
<protein>
    <recommendedName>
        <fullName evidence="2 3">Single-stranded DNA-binding protein</fullName>
        <shortName evidence="2">SSB</shortName>
    </recommendedName>
</protein>
<gene>
    <name evidence="5" type="ORF">EDD75_0325</name>
</gene>
<dbReference type="PANTHER" id="PTHR10302:SF27">
    <property type="entry name" value="SINGLE-STRANDED DNA-BINDING PROTEIN"/>
    <property type="match status" value="1"/>
</dbReference>
<comment type="caution">
    <text evidence="5">The sequence shown here is derived from an EMBL/GenBank/DDBJ whole genome shotgun (WGS) entry which is preliminary data.</text>
</comment>
<dbReference type="PROSITE" id="PS50935">
    <property type="entry name" value="SSB"/>
    <property type="match status" value="1"/>
</dbReference>
<dbReference type="GO" id="GO:0006260">
    <property type="term" value="P:DNA replication"/>
    <property type="evidence" value="ECO:0007669"/>
    <property type="project" value="InterPro"/>
</dbReference>
<evidence type="ECO:0000313" key="6">
    <source>
        <dbReference type="Proteomes" id="UP000282654"/>
    </source>
</evidence>
<dbReference type="InterPro" id="IPR012340">
    <property type="entry name" value="NA-bd_OB-fold"/>
</dbReference>
<dbReference type="GO" id="GO:0003697">
    <property type="term" value="F:single-stranded DNA binding"/>
    <property type="evidence" value="ECO:0007669"/>
    <property type="project" value="UniProtKB-UniRule"/>
</dbReference>
<dbReference type="Proteomes" id="UP000282654">
    <property type="component" value="Unassembled WGS sequence"/>
</dbReference>
<evidence type="ECO:0000256" key="3">
    <source>
        <dbReference type="PIRNR" id="PIRNR002070"/>
    </source>
</evidence>
<sequence length="133" mass="14931">MLNVVILIGRLTADPELQKVSAQNGEVSVCKFTVAVDRGNDQTDFIDCVAWRNQAENLCKFKKKGDLIAVEGRLQIDSYDDSQGIRRKAARVIVRRITFLPTGRKQVEDAPLPEPPVEFFGEPVEMDPDDLPF</sequence>
<accession>A0A3N5AWW4</accession>
<dbReference type="CDD" id="cd04496">
    <property type="entry name" value="SSB_OBF"/>
    <property type="match status" value="1"/>
</dbReference>
<dbReference type="AlphaFoldDB" id="A0A3N5AWW4"/>
<evidence type="ECO:0000313" key="5">
    <source>
        <dbReference type="EMBL" id="RPF49509.1"/>
    </source>
</evidence>
<organism evidence="5 6">
    <name type="scientific">Thermodesulfitimonas autotrophica</name>
    <dbReference type="NCBI Taxonomy" id="1894989"/>
    <lineage>
        <taxon>Bacteria</taxon>
        <taxon>Bacillati</taxon>
        <taxon>Bacillota</taxon>
        <taxon>Clostridia</taxon>
        <taxon>Thermoanaerobacterales</taxon>
        <taxon>Thermoanaerobacteraceae</taxon>
        <taxon>Thermodesulfitimonas</taxon>
    </lineage>
</organism>
<keyword evidence="1 2" id="KW-0238">DNA-binding</keyword>
<dbReference type="SUPFAM" id="SSF50249">
    <property type="entry name" value="Nucleic acid-binding proteins"/>
    <property type="match status" value="1"/>
</dbReference>
<dbReference type="PIRSF" id="PIRSF002070">
    <property type="entry name" value="SSB"/>
    <property type="match status" value="1"/>
</dbReference>
<dbReference type="PANTHER" id="PTHR10302">
    <property type="entry name" value="SINGLE-STRANDED DNA-BINDING PROTEIN"/>
    <property type="match status" value="1"/>
</dbReference>
<dbReference type="InterPro" id="IPR000424">
    <property type="entry name" value="Primosome_PriB/ssb"/>
</dbReference>
<dbReference type="InterPro" id="IPR011344">
    <property type="entry name" value="ssDNA-bd"/>
</dbReference>
<comment type="subunit">
    <text evidence="2">Homotetramer.</text>
</comment>
<dbReference type="NCBIfam" id="TIGR00621">
    <property type="entry name" value="ssb"/>
    <property type="match status" value="1"/>
</dbReference>
<dbReference type="EMBL" id="RKRE01000001">
    <property type="protein sequence ID" value="RPF49509.1"/>
    <property type="molecule type" value="Genomic_DNA"/>
</dbReference>
<comment type="caution">
    <text evidence="2">Lacks conserved residue(s) required for the propagation of feature annotation.</text>
</comment>
<feature type="compositionally biased region" description="Acidic residues" evidence="4">
    <location>
        <begin position="124"/>
        <end position="133"/>
    </location>
</feature>
<proteinExistence type="inferred from homology"/>
<dbReference type="HAMAP" id="MF_00984">
    <property type="entry name" value="SSB"/>
    <property type="match status" value="1"/>
</dbReference>
<dbReference type="RefSeq" id="WP_123927055.1">
    <property type="nucleotide sequence ID" value="NZ_RKRE01000001.1"/>
</dbReference>